<dbReference type="PROSITE" id="PS50011">
    <property type="entry name" value="PROTEIN_KINASE_DOM"/>
    <property type="match status" value="1"/>
</dbReference>
<dbReference type="AlphaFoldDB" id="A0A1X0FM34"/>
<dbReference type="PROSITE" id="PS00107">
    <property type="entry name" value="PROTEIN_KINASE_ATP"/>
    <property type="match status" value="1"/>
</dbReference>
<protein>
    <recommendedName>
        <fullName evidence="2">non-specific serine/threonine protein kinase</fullName>
        <ecNumber evidence="2">2.7.11.1</ecNumber>
    </recommendedName>
</protein>
<dbReference type="SMART" id="SM00220">
    <property type="entry name" value="S_TKc"/>
    <property type="match status" value="1"/>
</dbReference>
<feature type="domain" description="Protein kinase" evidence="14">
    <location>
        <begin position="16"/>
        <end position="275"/>
    </location>
</feature>
<dbReference type="CDD" id="cd14014">
    <property type="entry name" value="STKc_PknB_like"/>
    <property type="match status" value="1"/>
</dbReference>
<feature type="region of interest" description="Disordered" evidence="13">
    <location>
        <begin position="290"/>
        <end position="309"/>
    </location>
</feature>
<keyword evidence="5" id="KW-0808">Transferase</keyword>
<dbReference type="InterPro" id="IPR017441">
    <property type="entry name" value="Protein_kinase_ATP_BS"/>
</dbReference>
<dbReference type="EC" id="2.7.11.1" evidence="2"/>
<evidence type="ECO:0000256" key="10">
    <source>
        <dbReference type="ARBA" id="ARBA00022989"/>
    </source>
</evidence>
<keyword evidence="6" id="KW-0812">Transmembrane</keyword>
<dbReference type="GO" id="GO:0005886">
    <property type="term" value="C:plasma membrane"/>
    <property type="evidence" value="ECO:0007669"/>
    <property type="project" value="UniProtKB-SubCell"/>
</dbReference>
<gene>
    <name evidence="15" type="ORF">BST27_16295</name>
</gene>
<evidence type="ECO:0000313" key="16">
    <source>
        <dbReference type="Proteomes" id="UP000192739"/>
    </source>
</evidence>
<evidence type="ECO:0000256" key="11">
    <source>
        <dbReference type="ARBA" id="ARBA00023136"/>
    </source>
</evidence>
<dbReference type="Gene3D" id="1.10.510.10">
    <property type="entry name" value="Transferase(Phosphotransferase) domain 1"/>
    <property type="match status" value="1"/>
</dbReference>
<evidence type="ECO:0000256" key="8">
    <source>
        <dbReference type="ARBA" id="ARBA00022777"/>
    </source>
</evidence>
<feature type="compositionally biased region" description="Pro residues" evidence="13">
    <location>
        <begin position="299"/>
        <end position="309"/>
    </location>
</feature>
<keyword evidence="4" id="KW-0723">Serine/threonine-protein kinase</keyword>
<dbReference type="SUPFAM" id="SSF56112">
    <property type="entry name" value="Protein kinase-like (PK-like)"/>
    <property type="match status" value="1"/>
</dbReference>
<keyword evidence="7 12" id="KW-0547">Nucleotide-binding</keyword>
<proteinExistence type="predicted"/>
<evidence type="ECO:0000256" key="13">
    <source>
        <dbReference type="SAM" id="MobiDB-lite"/>
    </source>
</evidence>
<evidence type="ECO:0000313" key="15">
    <source>
        <dbReference type="EMBL" id="ORB02370.1"/>
    </source>
</evidence>
<evidence type="ECO:0000256" key="4">
    <source>
        <dbReference type="ARBA" id="ARBA00022527"/>
    </source>
</evidence>
<evidence type="ECO:0000256" key="5">
    <source>
        <dbReference type="ARBA" id="ARBA00022679"/>
    </source>
</evidence>
<keyword evidence="11" id="KW-0472">Membrane</keyword>
<dbReference type="InterPro" id="IPR011009">
    <property type="entry name" value="Kinase-like_dom_sf"/>
</dbReference>
<dbReference type="PANTHER" id="PTHR43289:SF6">
    <property type="entry name" value="SERINE_THREONINE-PROTEIN KINASE NEKL-3"/>
    <property type="match status" value="1"/>
</dbReference>
<dbReference type="FunFam" id="3.30.200.20:FF:000348">
    <property type="entry name" value="Serine/threonine protein kinase"/>
    <property type="match status" value="1"/>
</dbReference>
<evidence type="ECO:0000256" key="7">
    <source>
        <dbReference type="ARBA" id="ARBA00022741"/>
    </source>
</evidence>
<dbReference type="InterPro" id="IPR000719">
    <property type="entry name" value="Prot_kinase_dom"/>
</dbReference>
<evidence type="ECO:0000259" key="14">
    <source>
        <dbReference type="PROSITE" id="PS50011"/>
    </source>
</evidence>
<evidence type="ECO:0000256" key="3">
    <source>
        <dbReference type="ARBA" id="ARBA00022475"/>
    </source>
</evidence>
<name>A0A1X0FM34_MYCIE</name>
<dbReference type="GO" id="GO:0080090">
    <property type="term" value="P:regulation of primary metabolic process"/>
    <property type="evidence" value="ECO:0007669"/>
    <property type="project" value="UniProtKB-ARBA"/>
</dbReference>
<keyword evidence="10" id="KW-1133">Transmembrane helix</keyword>
<dbReference type="EMBL" id="MVHT01000044">
    <property type="protein sequence ID" value="ORB02370.1"/>
    <property type="molecule type" value="Genomic_DNA"/>
</dbReference>
<evidence type="ECO:0000256" key="12">
    <source>
        <dbReference type="PROSITE-ProRule" id="PRU10141"/>
    </source>
</evidence>
<comment type="subcellular location">
    <subcellularLocation>
        <location evidence="1">Cell membrane</location>
        <topology evidence="1">Single-pass membrane protein</topology>
    </subcellularLocation>
</comment>
<dbReference type="Proteomes" id="UP000192739">
    <property type="component" value="Unassembled WGS sequence"/>
</dbReference>
<dbReference type="PROSITE" id="PS00108">
    <property type="entry name" value="PROTEIN_KINASE_ST"/>
    <property type="match status" value="1"/>
</dbReference>
<accession>A0A1X0FM34</accession>
<organism evidence="15 16">
    <name type="scientific">Mycobacterium intermedium</name>
    <dbReference type="NCBI Taxonomy" id="28445"/>
    <lineage>
        <taxon>Bacteria</taxon>
        <taxon>Bacillati</taxon>
        <taxon>Actinomycetota</taxon>
        <taxon>Actinomycetes</taxon>
        <taxon>Mycobacteriales</taxon>
        <taxon>Mycobacteriaceae</taxon>
        <taxon>Mycobacterium</taxon>
        <taxon>Mycobacterium simiae complex</taxon>
    </lineage>
</organism>
<dbReference type="FunFam" id="1.10.510.10:FF:000021">
    <property type="entry name" value="Serine/threonine protein kinase"/>
    <property type="match status" value="1"/>
</dbReference>
<feature type="binding site" evidence="12">
    <location>
        <position position="45"/>
    </location>
    <ligand>
        <name>ATP</name>
        <dbReference type="ChEBI" id="CHEBI:30616"/>
    </ligand>
</feature>
<dbReference type="GO" id="GO:0004674">
    <property type="term" value="F:protein serine/threonine kinase activity"/>
    <property type="evidence" value="ECO:0007669"/>
    <property type="project" value="UniProtKB-KW"/>
</dbReference>
<evidence type="ECO:0000256" key="6">
    <source>
        <dbReference type="ARBA" id="ARBA00022692"/>
    </source>
</evidence>
<keyword evidence="16" id="KW-1185">Reference proteome</keyword>
<dbReference type="Pfam" id="PF00069">
    <property type="entry name" value="Pkinase"/>
    <property type="match status" value="1"/>
</dbReference>
<dbReference type="Gene3D" id="3.30.200.20">
    <property type="entry name" value="Phosphorylase Kinase, domain 1"/>
    <property type="match status" value="1"/>
</dbReference>
<evidence type="ECO:0000256" key="1">
    <source>
        <dbReference type="ARBA" id="ARBA00004162"/>
    </source>
</evidence>
<dbReference type="InterPro" id="IPR008271">
    <property type="entry name" value="Ser/Thr_kinase_AS"/>
</dbReference>
<dbReference type="PANTHER" id="PTHR43289">
    <property type="entry name" value="MITOGEN-ACTIVATED PROTEIN KINASE KINASE KINASE 20-RELATED"/>
    <property type="match status" value="1"/>
</dbReference>
<dbReference type="GO" id="GO:0005524">
    <property type="term" value="F:ATP binding"/>
    <property type="evidence" value="ECO:0007669"/>
    <property type="project" value="UniProtKB-UniRule"/>
</dbReference>
<keyword evidence="9 12" id="KW-0067">ATP-binding</keyword>
<comment type="caution">
    <text evidence="15">The sequence shown here is derived from an EMBL/GenBank/DDBJ whole genome shotgun (WGS) entry which is preliminary data.</text>
</comment>
<reference evidence="15 16" key="1">
    <citation type="submission" date="2017-02" db="EMBL/GenBank/DDBJ databases">
        <title>The new phylogeny of genus Mycobacterium.</title>
        <authorList>
            <person name="Tortoli E."/>
            <person name="Trovato A."/>
            <person name="Cirillo D.M."/>
        </authorList>
    </citation>
    <scope>NUCLEOTIDE SEQUENCE [LARGE SCALE GENOMIC DNA]</scope>
    <source>
        <strain evidence="15 16">DSM 44049</strain>
    </source>
</reference>
<sequence length="309" mass="32683">MSDGTVPTVGNRFGPYVLKRILGSGGMGTVYEAEDTVMDRTVALKLISGDYAQNEDYRRRLQREARIAGRLQDPHVVPIHATGEIDGHLYVDMRLINGVDLDTMLRNGPLPPAKAVSVVRQIASALDAAHNAGVLHRDVKPANILITADDFAYLVDFGIANAATEQRVTQLGDVLGTWAYMAPERFRGDAAQVTARADTYALACVLFEAISGAPPFSGDTASLVGAHLSEPVPRVSARLGLPPALDDVIARGMAKRPEDRYATSGDFARAAEQALATLGGRTDTFTVPAATVPSATPTPAAPAPPSFPG</sequence>
<keyword evidence="8" id="KW-0418">Kinase</keyword>
<keyword evidence="3" id="KW-1003">Cell membrane</keyword>
<evidence type="ECO:0000256" key="9">
    <source>
        <dbReference type="ARBA" id="ARBA00022840"/>
    </source>
</evidence>
<evidence type="ECO:0000256" key="2">
    <source>
        <dbReference type="ARBA" id="ARBA00012513"/>
    </source>
</evidence>